<dbReference type="PANTHER" id="PTHR30093">
    <property type="entry name" value="GENERAL SECRETION PATHWAY PROTEIN G"/>
    <property type="match status" value="1"/>
</dbReference>
<comment type="subcellular location">
    <subcellularLocation>
        <location evidence="1">Membrane</location>
        <topology evidence="1">Single-pass membrane protein</topology>
    </subcellularLocation>
</comment>
<dbReference type="SUPFAM" id="SSF54523">
    <property type="entry name" value="Pili subunits"/>
    <property type="match status" value="1"/>
</dbReference>
<dbReference type="InterPro" id="IPR031975">
    <property type="entry name" value="Pilin_GH"/>
</dbReference>
<evidence type="ECO:0000256" key="1">
    <source>
        <dbReference type="ARBA" id="ARBA00004167"/>
    </source>
</evidence>
<dbReference type="Pfam" id="PF16734">
    <property type="entry name" value="Pilin_GH"/>
    <property type="match status" value="1"/>
</dbReference>
<reference evidence="6 7" key="1">
    <citation type="journal article" date="2009" name="Appl. Environ. Microbiol.">
        <title>Genomic analysis of 'Elusimicrobium minutum,' the first cultivated representative of the phylum 'Elusimicrobia' (formerly termite group 1).</title>
        <authorList>
            <person name="Herlemann D.P.R."/>
            <person name="Geissinger O."/>
            <person name="Ikeda-Ohtsubo W."/>
            <person name="Kunin V."/>
            <person name="Sun H."/>
            <person name="Lapidus A."/>
            <person name="Hugenholtz P."/>
            <person name="Brune A."/>
        </authorList>
    </citation>
    <scope>NUCLEOTIDE SEQUENCE [LARGE SCALE GENOMIC DNA]</scope>
    <source>
        <strain evidence="6 7">Pei191</strain>
    </source>
</reference>
<accession>B2KBZ5</accession>
<dbReference type="AlphaFoldDB" id="B2KBZ5"/>
<protein>
    <submittedName>
        <fullName evidence="6">PilE-like protein</fullName>
    </submittedName>
</protein>
<dbReference type="InterPro" id="IPR012902">
    <property type="entry name" value="N_methyl_site"/>
</dbReference>
<evidence type="ECO:0000256" key="3">
    <source>
        <dbReference type="ARBA" id="ARBA00022692"/>
    </source>
</evidence>
<keyword evidence="7" id="KW-1185">Reference proteome</keyword>
<dbReference type="Gene3D" id="3.30.700.10">
    <property type="entry name" value="Glycoprotein, Type 4 Pilin"/>
    <property type="match status" value="1"/>
</dbReference>
<proteinExistence type="predicted"/>
<dbReference type="RefSeq" id="WP_012414737.1">
    <property type="nucleotide sequence ID" value="NC_010644.1"/>
</dbReference>
<dbReference type="PROSITE" id="PS00409">
    <property type="entry name" value="PROKAR_NTER_METHYL"/>
    <property type="match status" value="1"/>
</dbReference>
<evidence type="ECO:0000256" key="4">
    <source>
        <dbReference type="ARBA" id="ARBA00022989"/>
    </source>
</evidence>
<name>B2KBZ5_ELUMP</name>
<dbReference type="Proteomes" id="UP000001029">
    <property type="component" value="Chromosome"/>
</dbReference>
<organism evidence="6 7">
    <name type="scientific">Elusimicrobium minutum (strain Pei191)</name>
    <dbReference type="NCBI Taxonomy" id="445932"/>
    <lineage>
        <taxon>Bacteria</taxon>
        <taxon>Pseudomonadati</taxon>
        <taxon>Elusimicrobiota</taxon>
        <taxon>Elusimicrobia</taxon>
        <taxon>Elusimicrobiales</taxon>
        <taxon>Elusimicrobiaceae</taxon>
        <taxon>Elusimicrobium</taxon>
    </lineage>
</organism>
<keyword evidence="3" id="KW-0812">Transmembrane</keyword>
<gene>
    <name evidence="6" type="ordered locus">Emin_0567</name>
</gene>
<dbReference type="InterPro" id="IPR045584">
    <property type="entry name" value="Pilin-like"/>
</dbReference>
<dbReference type="KEGG" id="emi:Emin_0567"/>
<evidence type="ECO:0000256" key="2">
    <source>
        <dbReference type="ARBA" id="ARBA00022481"/>
    </source>
</evidence>
<evidence type="ECO:0000256" key="5">
    <source>
        <dbReference type="ARBA" id="ARBA00023136"/>
    </source>
</evidence>
<dbReference type="PANTHER" id="PTHR30093:SF44">
    <property type="entry name" value="TYPE II SECRETION SYSTEM CORE PROTEIN G"/>
    <property type="match status" value="1"/>
</dbReference>
<evidence type="ECO:0000313" key="6">
    <source>
        <dbReference type="EMBL" id="ACC98122.1"/>
    </source>
</evidence>
<keyword evidence="2" id="KW-0488">Methylation</keyword>
<dbReference type="EMBL" id="CP001055">
    <property type="protein sequence ID" value="ACC98122.1"/>
    <property type="molecule type" value="Genomic_DNA"/>
</dbReference>
<keyword evidence="4" id="KW-1133">Transmembrane helix</keyword>
<dbReference type="NCBIfam" id="TIGR02532">
    <property type="entry name" value="IV_pilin_GFxxxE"/>
    <property type="match status" value="1"/>
</dbReference>
<dbReference type="Pfam" id="PF07963">
    <property type="entry name" value="N_methyl"/>
    <property type="match status" value="1"/>
</dbReference>
<dbReference type="HOGENOM" id="CLU_091705_3_0_0"/>
<dbReference type="InterPro" id="IPR000983">
    <property type="entry name" value="Bac_GSPG_pilin"/>
</dbReference>
<dbReference type="GO" id="GO:0015628">
    <property type="term" value="P:protein secretion by the type II secretion system"/>
    <property type="evidence" value="ECO:0007669"/>
    <property type="project" value="InterPro"/>
</dbReference>
<evidence type="ECO:0000313" key="7">
    <source>
        <dbReference type="Proteomes" id="UP000001029"/>
    </source>
</evidence>
<keyword evidence="5" id="KW-0472">Membrane</keyword>
<sequence>MKKGFTLIELLVVVLIIGILAAIALPQYTKAVEKSRWSEAKIMVKALKDAQDRYFLATGEYTSNLTDLDIEVPSSTKYFTYIMHTSPLLHIEANRTGQSIWMVKYAGTEEIFCAAANGSEENKKLCKTITSREGIACPEPGYTCFPI</sequence>
<dbReference type="PRINTS" id="PR00813">
    <property type="entry name" value="BCTERIALGSPG"/>
</dbReference>
<dbReference type="GO" id="GO:0015627">
    <property type="term" value="C:type II protein secretion system complex"/>
    <property type="evidence" value="ECO:0007669"/>
    <property type="project" value="InterPro"/>
</dbReference>
<dbReference type="GO" id="GO:0016020">
    <property type="term" value="C:membrane"/>
    <property type="evidence" value="ECO:0007669"/>
    <property type="project" value="UniProtKB-SubCell"/>
</dbReference>